<evidence type="ECO:0000256" key="1">
    <source>
        <dbReference type="ARBA" id="ARBA00001917"/>
    </source>
</evidence>
<evidence type="ECO:0000256" key="3">
    <source>
        <dbReference type="ARBA" id="ARBA00008040"/>
    </source>
</evidence>
<reference evidence="12 13" key="1">
    <citation type="submission" date="2015-02" db="EMBL/GenBank/DDBJ databases">
        <title>Draft genome sequence of Lactobacillus collinoides CUPV2371 isolated from a natural cider, the first genome sequence of a strain of this species.</title>
        <authorList>
            <person name="Puertas A.I."/>
            <person name="Spano G."/>
            <person name="Capozzi V."/>
            <person name="Lamontanara A."/>
            <person name="Orru L."/>
            <person name="Duenas M.T."/>
        </authorList>
    </citation>
    <scope>NUCLEOTIDE SEQUENCE [LARGE SCALE GENOMIC DNA]</scope>
    <source>
        <strain evidence="12 13">237</strain>
    </source>
</reference>
<evidence type="ECO:0000256" key="8">
    <source>
        <dbReference type="ARBA" id="ARBA00023002"/>
    </source>
</evidence>
<dbReference type="Gene3D" id="3.90.700.10">
    <property type="entry name" value="Succinate dehydrogenase/fumarate reductase flavoprotein, catalytic domain"/>
    <property type="match status" value="1"/>
</dbReference>
<dbReference type="InterPro" id="IPR050315">
    <property type="entry name" value="FAD-oxidoreductase_2"/>
</dbReference>
<sequence>MTEHLKNGTFVGTGKGFKNRIVVSATIENDEIQSVKLVSSADSPEVGEKIIPTLVKEANDTKAFKVDAVSGASFTSGGFNQAMADVKRKALGQSAPTDTKLTDGTYSATVKSLKDREGLPGVGEMTLSATFADDQITQIETPAYTDTRIMGGMAFDILKKQVIGNQSTDVDAVTGATVSSNAFISALDDCIQQAGGDPTAFSARHIDRPVPKTQEINTDLVVIGAGMAGLSSAIEGKTQGADVILCEAQQVDGSSTTRSEGFVMGANTPEQKKNGISDSTDDFYNDIHTLYKNEPTLDEGLLHKLTADSTDLNRFLVNNGVKWSGVTHVSEKGVRNRKRAHTSAGYGAELVETLVKSAEDKGVDLRFGTKVSKLIIEDGAVKGVEAETTNGDHLTIHAGAVVVASGSYTENADLVAELNPRMDNIEVITGRGNGASYRFFKQAGADIVDVPYIQMMYYFYGASWGNRFPEAIPGSPTVPNYDVLEIDGGGKRVASEDDFCFEYTKKVWDGGYDEGYAVYGQTVADKYPEMTDLGLTTQTAHGKPFGYKEDSIADLAKDVDIDPEALQATVDRYNALCAKGSDDDFHKEASHMVPINGPYYILRLPQICTDGYTGAKINTNAQVIGKNGQPIPGLYACGSCADGQMTGIDYFGCGTSLLTCGVFGRAAAKDAVSKLSLV</sequence>
<dbReference type="RefSeq" id="WP_063285356.1">
    <property type="nucleotide sequence ID" value="NZ_JYDC01000036.1"/>
</dbReference>
<evidence type="ECO:0000256" key="4">
    <source>
        <dbReference type="ARBA" id="ARBA00013137"/>
    </source>
</evidence>
<comment type="cofactor">
    <cofactor evidence="1">
        <name>FMN</name>
        <dbReference type="ChEBI" id="CHEBI:58210"/>
    </cofactor>
</comment>
<keyword evidence="13" id="KW-1185">Reference proteome</keyword>
<dbReference type="SUPFAM" id="SSF56425">
    <property type="entry name" value="Succinate dehydrogenase/fumarate reductase flavoprotein, catalytic domain"/>
    <property type="match status" value="1"/>
</dbReference>
<comment type="caution">
    <text evidence="12">The sequence shown here is derived from an EMBL/GenBank/DDBJ whole genome shotgun (WGS) entry which is preliminary data.</text>
</comment>
<keyword evidence="7" id="KW-0274">FAD</keyword>
<keyword evidence="8" id="KW-0560">Oxidoreductase</keyword>
<evidence type="ECO:0000256" key="9">
    <source>
        <dbReference type="ARBA" id="ARBA00049922"/>
    </source>
</evidence>
<evidence type="ECO:0000256" key="6">
    <source>
        <dbReference type="ARBA" id="ARBA00022630"/>
    </source>
</evidence>
<evidence type="ECO:0000256" key="2">
    <source>
        <dbReference type="ARBA" id="ARBA00001974"/>
    </source>
</evidence>
<dbReference type="Gene3D" id="3.50.50.60">
    <property type="entry name" value="FAD/NAD(P)-binding domain"/>
    <property type="match status" value="1"/>
</dbReference>
<dbReference type="Gene3D" id="3.90.1010.20">
    <property type="match status" value="1"/>
</dbReference>
<protein>
    <recommendedName>
        <fullName evidence="5">Urocanate reductase</fullName>
        <ecNumber evidence="4">1.3.99.33</ecNumber>
    </recommendedName>
</protein>
<gene>
    <name evidence="12" type="ORF">TY91_06470</name>
</gene>
<feature type="domain" description="FMN-binding" evidence="11">
    <location>
        <begin position="121"/>
        <end position="194"/>
    </location>
</feature>
<evidence type="ECO:0000313" key="12">
    <source>
        <dbReference type="EMBL" id="KZL41403.1"/>
    </source>
</evidence>
<evidence type="ECO:0000256" key="5">
    <source>
        <dbReference type="ARBA" id="ARBA00015872"/>
    </source>
</evidence>
<dbReference type="SMART" id="SM00900">
    <property type="entry name" value="FMN_bind"/>
    <property type="match status" value="2"/>
</dbReference>
<evidence type="ECO:0000256" key="10">
    <source>
        <dbReference type="SAM" id="MobiDB-lite"/>
    </source>
</evidence>
<dbReference type="SUPFAM" id="SSF51905">
    <property type="entry name" value="FAD/NAD(P)-binding domain"/>
    <property type="match status" value="1"/>
</dbReference>
<dbReference type="PANTHER" id="PTHR43400">
    <property type="entry name" value="FUMARATE REDUCTASE"/>
    <property type="match status" value="1"/>
</dbReference>
<dbReference type="AlphaFoldDB" id="A0A166H3K0"/>
<dbReference type="GO" id="GO:0010181">
    <property type="term" value="F:FMN binding"/>
    <property type="evidence" value="ECO:0007669"/>
    <property type="project" value="InterPro"/>
</dbReference>
<keyword evidence="6" id="KW-0285">Flavoprotein</keyword>
<name>A0A166H3K0_SECCO</name>
<feature type="domain" description="FMN-binding" evidence="11">
    <location>
        <begin position="16"/>
        <end position="90"/>
    </location>
</feature>
<evidence type="ECO:0000313" key="13">
    <source>
        <dbReference type="Proteomes" id="UP000076480"/>
    </source>
</evidence>
<dbReference type="OrthoDB" id="353581at2"/>
<evidence type="ECO:0000256" key="7">
    <source>
        <dbReference type="ARBA" id="ARBA00022827"/>
    </source>
</evidence>
<dbReference type="PANTHER" id="PTHR43400:SF7">
    <property type="entry name" value="FAD-DEPENDENT OXIDOREDUCTASE 2 FAD BINDING DOMAIN-CONTAINING PROTEIN"/>
    <property type="match status" value="1"/>
</dbReference>
<dbReference type="InterPro" id="IPR007329">
    <property type="entry name" value="FMN-bd"/>
</dbReference>
<dbReference type="EMBL" id="JYDC01000036">
    <property type="protein sequence ID" value="KZL41403.1"/>
    <property type="molecule type" value="Genomic_DNA"/>
</dbReference>
<comment type="similarity">
    <text evidence="3">Belongs to the FAD-dependent oxidoreductase 2 family. FRD/SDH subfamily.</text>
</comment>
<dbReference type="Pfam" id="PF04205">
    <property type="entry name" value="FMN_bind"/>
    <property type="match status" value="2"/>
</dbReference>
<dbReference type="Proteomes" id="UP000076480">
    <property type="component" value="Unassembled WGS sequence"/>
</dbReference>
<dbReference type="Pfam" id="PF00890">
    <property type="entry name" value="FAD_binding_2"/>
    <property type="match status" value="1"/>
</dbReference>
<comment type="cofactor">
    <cofactor evidence="2">
        <name>FAD</name>
        <dbReference type="ChEBI" id="CHEBI:57692"/>
    </cofactor>
</comment>
<comment type="catalytic activity">
    <reaction evidence="9">
        <text>dihydrourocanate + A = urocanate + AH2</text>
        <dbReference type="Rhea" id="RHEA:36059"/>
        <dbReference type="ChEBI" id="CHEBI:13193"/>
        <dbReference type="ChEBI" id="CHEBI:17499"/>
        <dbReference type="ChEBI" id="CHEBI:27247"/>
        <dbReference type="ChEBI" id="CHEBI:72991"/>
        <dbReference type="EC" id="1.3.99.33"/>
    </reaction>
</comment>
<dbReference type="InterPro" id="IPR036188">
    <property type="entry name" value="FAD/NAD-bd_sf"/>
</dbReference>
<evidence type="ECO:0000259" key="11">
    <source>
        <dbReference type="SMART" id="SM00900"/>
    </source>
</evidence>
<dbReference type="GO" id="GO:0033765">
    <property type="term" value="F:steroid dehydrogenase activity, acting on the CH-CH group of donors"/>
    <property type="evidence" value="ECO:0007669"/>
    <property type="project" value="UniProtKB-ARBA"/>
</dbReference>
<dbReference type="InterPro" id="IPR027477">
    <property type="entry name" value="Succ_DH/fumarate_Rdtase_cat_sf"/>
</dbReference>
<dbReference type="GO" id="GO:0016020">
    <property type="term" value="C:membrane"/>
    <property type="evidence" value="ECO:0007669"/>
    <property type="project" value="InterPro"/>
</dbReference>
<dbReference type="EC" id="1.3.99.33" evidence="4"/>
<dbReference type="InterPro" id="IPR003953">
    <property type="entry name" value="FAD-dep_OxRdtase_2_FAD-bd"/>
</dbReference>
<feature type="region of interest" description="Disordered" evidence="10">
    <location>
        <begin position="256"/>
        <end position="278"/>
    </location>
</feature>
<dbReference type="PATRIC" id="fig|33960.6.peg.1839"/>
<proteinExistence type="inferred from homology"/>
<organism evidence="12 13">
    <name type="scientific">Secundilactobacillus collinoides</name>
    <name type="common">Lactobacillus collinoides</name>
    <dbReference type="NCBI Taxonomy" id="33960"/>
    <lineage>
        <taxon>Bacteria</taxon>
        <taxon>Bacillati</taxon>
        <taxon>Bacillota</taxon>
        <taxon>Bacilli</taxon>
        <taxon>Lactobacillales</taxon>
        <taxon>Lactobacillaceae</taxon>
        <taxon>Secundilactobacillus</taxon>
    </lineage>
</organism>
<accession>A0A166H3K0</accession>